<keyword evidence="6 8" id="KW-0594">Phospholipid biosynthesis</keyword>
<dbReference type="Gene3D" id="1.10.1040.10">
    <property type="entry name" value="N-(1-d-carboxylethyl)-l-norvaline Dehydrogenase, domain 2"/>
    <property type="match status" value="1"/>
</dbReference>
<dbReference type="InterPro" id="IPR008927">
    <property type="entry name" value="6-PGluconate_DH-like_C_sf"/>
</dbReference>
<name>A0A0S7YJ63_UNCT6</name>
<comment type="caution">
    <text evidence="16">The sequence shown here is derived from an EMBL/GenBank/DDBJ whole genome shotgun (WGS) entry which is preliminary data.</text>
</comment>
<evidence type="ECO:0000256" key="6">
    <source>
        <dbReference type="ARBA" id="ARBA00023209"/>
    </source>
</evidence>
<dbReference type="Pfam" id="PF01210">
    <property type="entry name" value="NAD_Gly3P_dh_N"/>
    <property type="match status" value="1"/>
</dbReference>
<dbReference type="FunFam" id="1.10.1040.10:FF:000001">
    <property type="entry name" value="Glycerol-3-phosphate dehydrogenase [NAD(P)+]"/>
    <property type="match status" value="1"/>
</dbReference>
<dbReference type="GO" id="GO:0051287">
    <property type="term" value="F:NAD binding"/>
    <property type="evidence" value="ECO:0007669"/>
    <property type="project" value="InterPro"/>
</dbReference>
<feature type="domain" description="Glycerol-3-phosphate dehydrogenase NAD-dependent C-terminal" evidence="15">
    <location>
        <begin position="178"/>
        <end position="318"/>
    </location>
</feature>
<dbReference type="GO" id="GO:0006650">
    <property type="term" value="P:glycerophospholipid metabolic process"/>
    <property type="evidence" value="ECO:0007669"/>
    <property type="project" value="UniProtKB-UniRule"/>
</dbReference>
<gene>
    <name evidence="8" type="primary">gpsA</name>
    <name evidence="16" type="ORF">AMJ52_00140</name>
</gene>
<dbReference type="UniPathway" id="UPA00940"/>
<comment type="pathway">
    <text evidence="8">Membrane lipid metabolism; glycerophospholipid metabolism.</text>
</comment>
<feature type="binding site" evidence="8">
    <location>
        <position position="254"/>
    </location>
    <ligand>
        <name>sn-glycerol 3-phosphate</name>
        <dbReference type="ChEBI" id="CHEBI:57597"/>
    </ligand>
</feature>
<feature type="binding site" evidence="8">
    <location>
        <position position="253"/>
    </location>
    <ligand>
        <name>sn-glycerol 3-phosphate</name>
        <dbReference type="ChEBI" id="CHEBI:57597"/>
    </ligand>
</feature>
<dbReference type="GO" id="GO:0141153">
    <property type="term" value="F:glycerol-3-phosphate dehydrogenase (NADP+) activity"/>
    <property type="evidence" value="ECO:0007669"/>
    <property type="project" value="RHEA"/>
</dbReference>
<feature type="binding site" evidence="8">
    <location>
        <position position="242"/>
    </location>
    <ligand>
        <name>sn-glycerol 3-phosphate</name>
        <dbReference type="ChEBI" id="CHEBI:57597"/>
    </ligand>
</feature>
<dbReference type="GO" id="GO:0046168">
    <property type="term" value="P:glycerol-3-phosphate catabolic process"/>
    <property type="evidence" value="ECO:0007669"/>
    <property type="project" value="InterPro"/>
</dbReference>
<feature type="binding site" evidence="11">
    <location>
        <begin position="7"/>
        <end position="12"/>
    </location>
    <ligand>
        <name>NAD(+)</name>
        <dbReference type="ChEBI" id="CHEBI:57540"/>
    </ligand>
</feature>
<dbReference type="InterPro" id="IPR006168">
    <property type="entry name" value="G3P_DH_NAD-dep"/>
</dbReference>
<feature type="domain" description="Glycerol-3-phosphate dehydrogenase NAD-dependent N-terminal" evidence="14">
    <location>
        <begin position="2"/>
        <end position="152"/>
    </location>
</feature>
<sequence>MKIGILGCGNWGSVFGIMQHHNGHVIKIWEYDRDRARTVNETRNNEPFLIGHTIPNEIVIDWKIDTILDNVDIVVFAIPSQVLSDVIDTMQNMRALSDYYLSLVKGIDVNTLRRPSEIINQLPQARGKIYVLSGPCIANEIIRGEPTAAVLVGSDPVGVQELQRQLTTNVFRIYQGSDIIGVELGAAFKNIIALACGISDGLGFGSNAKGALIARGIVEIQRLGVKMGADAKTFWGLSGLGDLVTTSFSEESRNHTLGRKIGEGKILERARSEMVMIAEGVPTAEAVKKLADQNHIDVPICEVVCEILFHKKSPQEGIRDLMTRSLKHE</sequence>
<feature type="binding site" evidence="8">
    <location>
        <position position="138"/>
    </location>
    <ligand>
        <name>NADPH</name>
        <dbReference type="ChEBI" id="CHEBI:57783"/>
    </ligand>
</feature>
<comment type="similarity">
    <text evidence="1 8 12">Belongs to the NAD-dependent glycerol-3-phosphate dehydrogenase family.</text>
</comment>
<dbReference type="NCBIfam" id="NF000942">
    <property type="entry name" value="PRK00094.1-4"/>
    <property type="match status" value="1"/>
</dbReference>
<comment type="caution">
    <text evidence="8">Lacks conserved residue(s) required for the propagation of feature annotation.</text>
</comment>
<dbReference type="Proteomes" id="UP000051012">
    <property type="component" value="Unassembled WGS sequence"/>
</dbReference>
<evidence type="ECO:0000313" key="17">
    <source>
        <dbReference type="Proteomes" id="UP000051012"/>
    </source>
</evidence>
<keyword evidence="7 8" id="KW-1208">Phospholipid metabolism</keyword>
<keyword evidence="4 8" id="KW-0520">NAD</keyword>
<dbReference type="InterPro" id="IPR013328">
    <property type="entry name" value="6PGD_dom2"/>
</dbReference>
<protein>
    <recommendedName>
        <fullName evidence="8">Glycerol-3-phosphate dehydrogenase [NAD(P)+]</fullName>
        <ecNumber evidence="8">1.1.1.94</ecNumber>
    </recommendedName>
    <alternativeName>
        <fullName evidence="8">NAD(P)(+)-dependent glycerol-3-phosphate dehydrogenase</fullName>
    </alternativeName>
    <alternativeName>
        <fullName evidence="8">NAD(P)H-dependent dihydroxyacetone-phosphate reductase</fullName>
    </alternativeName>
</protein>
<dbReference type="PRINTS" id="PR00077">
    <property type="entry name" value="GPDHDRGNASE"/>
</dbReference>
<evidence type="ECO:0000256" key="11">
    <source>
        <dbReference type="PIRSR" id="PIRSR000114-3"/>
    </source>
</evidence>
<feature type="binding site" evidence="8">
    <location>
        <position position="252"/>
    </location>
    <ligand>
        <name>sn-glycerol 3-phosphate</name>
        <dbReference type="ChEBI" id="CHEBI:57597"/>
    </ligand>
</feature>
<evidence type="ECO:0000256" key="3">
    <source>
        <dbReference type="ARBA" id="ARBA00023002"/>
    </source>
</evidence>
<evidence type="ECO:0000256" key="4">
    <source>
        <dbReference type="ARBA" id="ARBA00023027"/>
    </source>
</evidence>
<dbReference type="PATRIC" id="fig|1703772.3.peg.28"/>
<dbReference type="InterPro" id="IPR036291">
    <property type="entry name" value="NAD(P)-bd_dom_sf"/>
</dbReference>
<feature type="binding site" evidence="8">
    <location>
        <position position="105"/>
    </location>
    <ligand>
        <name>sn-glycerol 3-phosphate</name>
        <dbReference type="ChEBI" id="CHEBI:57597"/>
    </ligand>
</feature>
<dbReference type="SUPFAM" id="SSF51735">
    <property type="entry name" value="NAD(P)-binding Rossmann-fold domains"/>
    <property type="match status" value="1"/>
</dbReference>
<organism evidence="16 17">
    <name type="scientific">candidate division TA06 bacterium DG_78</name>
    <dbReference type="NCBI Taxonomy" id="1703772"/>
    <lineage>
        <taxon>Bacteria</taxon>
        <taxon>Bacteria division TA06</taxon>
    </lineage>
</organism>
<feature type="binding site" evidence="8">
    <location>
        <position position="134"/>
    </location>
    <ligand>
        <name>sn-glycerol 3-phosphate</name>
        <dbReference type="ChEBI" id="CHEBI:57597"/>
    </ligand>
</feature>
<feature type="binding site" evidence="11">
    <location>
        <position position="138"/>
    </location>
    <ligand>
        <name>NAD(+)</name>
        <dbReference type="ChEBI" id="CHEBI:57540"/>
    </ligand>
</feature>
<dbReference type="HAMAP" id="MF_00394">
    <property type="entry name" value="NAD_Glyc3P_dehydrog"/>
    <property type="match status" value="1"/>
</dbReference>
<feature type="binding site" evidence="8">
    <location>
        <position position="253"/>
    </location>
    <ligand>
        <name>NADPH</name>
        <dbReference type="ChEBI" id="CHEBI:57783"/>
    </ligand>
</feature>
<comment type="catalytic activity">
    <reaction evidence="8">
        <text>sn-glycerol 3-phosphate + NAD(+) = dihydroxyacetone phosphate + NADH + H(+)</text>
        <dbReference type="Rhea" id="RHEA:11092"/>
        <dbReference type="ChEBI" id="CHEBI:15378"/>
        <dbReference type="ChEBI" id="CHEBI:57540"/>
        <dbReference type="ChEBI" id="CHEBI:57597"/>
        <dbReference type="ChEBI" id="CHEBI:57642"/>
        <dbReference type="ChEBI" id="CHEBI:57945"/>
        <dbReference type="EC" id="1.1.1.94"/>
    </reaction>
</comment>
<feature type="binding site" evidence="8">
    <location>
        <position position="105"/>
    </location>
    <ligand>
        <name>NADPH</name>
        <dbReference type="ChEBI" id="CHEBI:57783"/>
    </ligand>
</feature>
<feature type="binding site" evidence="8">
    <location>
        <position position="11"/>
    </location>
    <ligand>
        <name>NADPH</name>
        <dbReference type="ChEBI" id="CHEBI:57783"/>
    </ligand>
</feature>
<dbReference type="PANTHER" id="PTHR11728">
    <property type="entry name" value="GLYCEROL-3-PHOSPHATE DEHYDROGENASE"/>
    <property type="match status" value="1"/>
</dbReference>
<feature type="binding site" evidence="8">
    <location>
        <position position="189"/>
    </location>
    <ligand>
        <name>sn-glycerol 3-phosphate</name>
        <dbReference type="ChEBI" id="CHEBI:57597"/>
    </ligand>
</feature>
<dbReference type="GO" id="GO:0008654">
    <property type="term" value="P:phospholipid biosynthetic process"/>
    <property type="evidence" value="ECO:0007669"/>
    <property type="project" value="UniProtKB-KW"/>
</dbReference>
<evidence type="ECO:0000256" key="8">
    <source>
        <dbReference type="HAMAP-Rule" id="MF_00394"/>
    </source>
</evidence>
<evidence type="ECO:0000256" key="2">
    <source>
        <dbReference type="ARBA" id="ARBA00022516"/>
    </source>
</evidence>
<keyword evidence="8" id="KW-0547">Nucleotide-binding</keyword>
<accession>A0A0S7YJ63</accession>
<dbReference type="EC" id="1.1.1.94" evidence="8"/>
<dbReference type="GO" id="GO:0005829">
    <property type="term" value="C:cytosol"/>
    <property type="evidence" value="ECO:0007669"/>
    <property type="project" value="TreeGrafter"/>
</dbReference>
<dbReference type="GO" id="GO:0141152">
    <property type="term" value="F:glycerol-3-phosphate dehydrogenase (NAD+) activity"/>
    <property type="evidence" value="ECO:0007669"/>
    <property type="project" value="RHEA"/>
</dbReference>
<proteinExistence type="inferred from homology"/>
<evidence type="ECO:0000256" key="5">
    <source>
        <dbReference type="ARBA" id="ARBA00023098"/>
    </source>
</evidence>
<feature type="binding site" evidence="8">
    <location>
        <position position="279"/>
    </location>
    <ligand>
        <name>NADPH</name>
        <dbReference type="ChEBI" id="CHEBI:57783"/>
    </ligand>
</feature>
<dbReference type="PANTHER" id="PTHR11728:SF1">
    <property type="entry name" value="GLYCEROL-3-PHOSPHATE DEHYDROGENASE [NAD(+)] 2, CHLOROPLASTIC"/>
    <property type="match status" value="1"/>
</dbReference>
<evidence type="ECO:0000256" key="1">
    <source>
        <dbReference type="ARBA" id="ARBA00011009"/>
    </source>
</evidence>
<evidence type="ECO:0000256" key="13">
    <source>
        <dbReference type="RuleBase" id="RU000439"/>
    </source>
</evidence>
<keyword evidence="5 8" id="KW-0443">Lipid metabolism</keyword>
<keyword evidence="2 8" id="KW-0444">Lipid biosynthesis</keyword>
<evidence type="ECO:0000256" key="9">
    <source>
        <dbReference type="PIRSR" id="PIRSR000114-1"/>
    </source>
</evidence>
<keyword evidence="8" id="KW-0521">NADP</keyword>
<comment type="catalytic activity">
    <reaction evidence="8 13">
        <text>sn-glycerol 3-phosphate + NADP(+) = dihydroxyacetone phosphate + NADPH + H(+)</text>
        <dbReference type="Rhea" id="RHEA:11096"/>
        <dbReference type="ChEBI" id="CHEBI:15378"/>
        <dbReference type="ChEBI" id="CHEBI:57597"/>
        <dbReference type="ChEBI" id="CHEBI:57642"/>
        <dbReference type="ChEBI" id="CHEBI:57783"/>
        <dbReference type="ChEBI" id="CHEBI:58349"/>
        <dbReference type="EC" id="1.1.1.94"/>
    </reaction>
</comment>
<feature type="binding site" evidence="8">
    <location>
        <position position="277"/>
    </location>
    <ligand>
        <name>NADPH</name>
        <dbReference type="ChEBI" id="CHEBI:57783"/>
    </ligand>
</feature>
<dbReference type="AlphaFoldDB" id="A0A0S7YJ63"/>
<dbReference type="InterPro" id="IPR011128">
    <property type="entry name" value="G3P_DH_NAD-dep_N"/>
</dbReference>
<feature type="binding site" evidence="10">
    <location>
        <begin position="253"/>
        <end position="254"/>
    </location>
    <ligand>
        <name>substrate</name>
    </ligand>
</feature>
<evidence type="ECO:0000256" key="12">
    <source>
        <dbReference type="RuleBase" id="RU000437"/>
    </source>
</evidence>
<dbReference type="PROSITE" id="PS00957">
    <property type="entry name" value="NAD_G3PDH"/>
    <property type="match status" value="1"/>
</dbReference>
<reference evidence="16 17" key="1">
    <citation type="journal article" date="2015" name="Microbiome">
        <title>Genomic resolution of linkages in carbon, nitrogen, and sulfur cycling among widespread estuary sediment bacteria.</title>
        <authorList>
            <person name="Baker B.J."/>
            <person name="Lazar C.S."/>
            <person name="Teske A.P."/>
            <person name="Dick G.J."/>
        </authorList>
    </citation>
    <scope>NUCLEOTIDE SEQUENCE [LARGE SCALE GENOMIC DNA]</scope>
    <source>
        <strain evidence="16">DG_78</strain>
    </source>
</reference>
<evidence type="ECO:0000313" key="16">
    <source>
        <dbReference type="EMBL" id="KPJ74563.1"/>
    </source>
</evidence>
<dbReference type="Pfam" id="PF07479">
    <property type="entry name" value="NAD_Gly3P_dh_C"/>
    <property type="match status" value="1"/>
</dbReference>
<comment type="function">
    <text evidence="8">Catalyzes the reduction of the glycolytic intermediate dihydroxyacetone phosphate (DHAP) to sn-glycerol 3-phosphate (G3P), the key precursor for phospholipid synthesis.</text>
</comment>
<dbReference type="NCBIfam" id="NF000940">
    <property type="entry name" value="PRK00094.1-2"/>
    <property type="match status" value="1"/>
</dbReference>
<feature type="binding site" evidence="11">
    <location>
        <position position="253"/>
    </location>
    <ligand>
        <name>NAD(+)</name>
        <dbReference type="ChEBI" id="CHEBI:57540"/>
    </ligand>
</feature>
<dbReference type="Gene3D" id="3.40.50.720">
    <property type="entry name" value="NAD(P)-binding Rossmann-like Domain"/>
    <property type="match status" value="1"/>
</dbReference>
<feature type="active site" description="Proton acceptor" evidence="8 9">
    <location>
        <position position="189"/>
    </location>
</feature>
<dbReference type="EMBL" id="LJNI01000001">
    <property type="protein sequence ID" value="KPJ74563.1"/>
    <property type="molecule type" value="Genomic_DNA"/>
</dbReference>
<evidence type="ECO:0000259" key="15">
    <source>
        <dbReference type="Pfam" id="PF07479"/>
    </source>
</evidence>
<evidence type="ECO:0000259" key="14">
    <source>
        <dbReference type="Pfam" id="PF01210"/>
    </source>
</evidence>
<comment type="subcellular location">
    <subcellularLocation>
        <location evidence="8">Cytoplasm</location>
    </subcellularLocation>
</comment>
<keyword evidence="3 8" id="KW-0560">Oxidoreductase</keyword>
<dbReference type="GO" id="GO:0046167">
    <property type="term" value="P:glycerol-3-phosphate biosynthetic process"/>
    <property type="evidence" value="ECO:0007669"/>
    <property type="project" value="UniProtKB-UniRule"/>
</dbReference>
<evidence type="ECO:0000256" key="10">
    <source>
        <dbReference type="PIRSR" id="PIRSR000114-2"/>
    </source>
</evidence>
<dbReference type="PIRSF" id="PIRSF000114">
    <property type="entry name" value="Glycerol-3-P_dh"/>
    <property type="match status" value="1"/>
</dbReference>
<evidence type="ECO:0000256" key="7">
    <source>
        <dbReference type="ARBA" id="ARBA00023264"/>
    </source>
</evidence>
<dbReference type="SUPFAM" id="SSF48179">
    <property type="entry name" value="6-phosphogluconate dehydrogenase C-terminal domain-like"/>
    <property type="match status" value="1"/>
</dbReference>
<dbReference type="GO" id="GO:0005975">
    <property type="term" value="P:carbohydrate metabolic process"/>
    <property type="evidence" value="ECO:0007669"/>
    <property type="project" value="InterPro"/>
</dbReference>
<dbReference type="InterPro" id="IPR006109">
    <property type="entry name" value="G3P_DH_NAD-dep_C"/>
</dbReference>
<feature type="binding site" evidence="10">
    <location>
        <position position="105"/>
    </location>
    <ligand>
        <name>substrate</name>
    </ligand>
</feature>
<keyword evidence="8" id="KW-0963">Cytoplasm</keyword>